<dbReference type="EMBL" id="AP014959">
    <property type="protein sequence ID" value="BAS83175.1"/>
    <property type="molecule type" value="Genomic_DNA"/>
</dbReference>
<keyword evidence="3" id="KW-1185">Reference proteome</keyword>
<protein>
    <submittedName>
        <fullName evidence="2">Os03g0238750 protein</fullName>
    </submittedName>
</protein>
<dbReference type="OMA" id="MKRSKWQ"/>
<accession>A0A0P0VV98</accession>
<dbReference type="AlphaFoldDB" id="A0A0P0VV98"/>
<reference evidence="2 3" key="3">
    <citation type="journal article" date="2013" name="Rice">
        <title>Improvement of the Oryza sativa Nipponbare reference genome using next generation sequence and optical map data.</title>
        <authorList>
            <person name="Kawahara Y."/>
            <person name="de la Bastide M."/>
            <person name="Hamilton J.P."/>
            <person name="Kanamori H."/>
            <person name="McCombie W.R."/>
            <person name="Ouyang S."/>
            <person name="Schwartz D.C."/>
            <person name="Tanaka T."/>
            <person name="Wu J."/>
            <person name="Zhou S."/>
            <person name="Childs K.L."/>
            <person name="Davidson R.M."/>
            <person name="Lin H."/>
            <person name="Quesada-Ocampo L."/>
            <person name="Vaillancourt B."/>
            <person name="Sakai H."/>
            <person name="Lee S.S."/>
            <person name="Kim J."/>
            <person name="Numa H."/>
            <person name="Itoh T."/>
            <person name="Buell C.R."/>
            <person name="Matsumoto T."/>
        </authorList>
    </citation>
    <scope>NUCLEOTIDE SEQUENCE [LARGE SCALE GENOMIC DNA]</scope>
    <source>
        <strain evidence="3">cv. Nipponbare</strain>
    </source>
</reference>
<name>A0A0P0VV98_ORYSJ</name>
<dbReference type="PaxDb" id="39947-A0A0P0VV98"/>
<dbReference type="InParanoid" id="A0A0P0VV98"/>
<reference evidence="2 3" key="2">
    <citation type="journal article" date="2013" name="Plant Cell Physiol.">
        <title>Rice Annotation Project Database (RAP-DB): an integrative and interactive database for rice genomics.</title>
        <authorList>
            <person name="Sakai H."/>
            <person name="Lee S.S."/>
            <person name="Tanaka T."/>
            <person name="Numa H."/>
            <person name="Kim J."/>
            <person name="Kawahara Y."/>
            <person name="Wakimoto H."/>
            <person name="Yang C.C."/>
            <person name="Iwamoto M."/>
            <person name="Abe T."/>
            <person name="Yamada Y."/>
            <person name="Muto A."/>
            <person name="Inokuchi H."/>
            <person name="Ikemura T."/>
            <person name="Matsumoto T."/>
            <person name="Sasaki T."/>
            <person name="Itoh T."/>
        </authorList>
    </citation>
    <scope>NUCLEOTIDE SEQUENCE [LARGE SCALE GENOMIC DNA]</scope>
    <source>
        <strain evidence="3">cv. Nipponbare</strain>
    </source>
</reference>
<proteinExistence type="predicted"/>
<reference evidence="3" key="1">
    <citation type="journal article" date="2005" name="Nature">
        <title>The map-based sequence of the rice genome.</title>
        <authorList>
            <consortium name="International rice genome sequencing project (IRGSP)"/>
            <person name="Matsumoto T."/>
            <person name="Wu J."/>
            <person name="Kanamori H."/>
            <person name="Katayose Y."/>
            <person name="Fujisawa M."/>
            <person name="Namiki N."/>
            <person name="Mizuno H."/>
            <person name="Yamamoto K."/>
            <person name="Antonio B.A."/>
            <person name="Baba T."/>
            <person name="Sakata K."/>
            <person name="Nagamura Y."/>
            <person name="Aoki H."/>
            <person name="Arikawa K."/>
            <person name="Arita K."/>
            <person name="Bito T."/>
            <person name="Chiden Y."/>
            <person name="Fujitsuka N."/>
            <person name="Fukunaka R."/>
            <person name="Hamada M."/>
            <person name="Harada C."/>
            <person name="Hayashi A."/>
            <person name="Hijishita S."/>
            <person name="Honda M."/>
            <person name="Hosokawa S."/>
            <person name="Ichikawa Y."/>
            <person name="Idonuma A."/>
            <person name="Iijima M."/>
            <person name="Ikeda M."/>
            <person name="Ikeno M."/>
            <person name="Ito K."/>
            <person name="Ito S."/>
            <person name="Ito T."/>
            <person name="Ito Y."/>
            <person name="Ito Y."/>
            <person name="Iwabuchi A."/>
            <person name="Kamiya K."/>
            <person name="Karasawa W."/>
            <person name="Kurita K."/>
            <person name="Katagiri S."/>
            <person name="Kikuta A."/>
            <person name="Kobayashi H."/>
            <person name="Kobayashi N."/>
            <person name="Machita K."/>
            <person name="Maehara T."/>
            <person name="Masukawa M."/>
            <person name="Mizubayashi T."/>
            <person name="Mukai Y."/>
            <person name="Nagasaki H."/>
            <person name="Nagata Y."/>
            <person name="Naito S."/>
            <person name="Nakashima M."/>
            <person name="Nakama Y."/>
            <person name="Nakamichi Y."/>
            <person name="Nakamura M."/>
            <person name="Meguro A."/>
            <person name="Negishi M."/>
            <person name="Ohta I."/>
            <person name="Ohta T."/>
            <person name="Okamoto M."/>
            <person name="Ono N."/>
            <person name="Saji S."/>
            <person name="Sakaguchi M."/>
            <person name="Sakai K."/>
            <person name="Shibata M."/>
            <person name="Shimokawa T."/>
            <person name="Song J."/>
            <person name="Takazaki Y."/>
            <person name="Terasawa K."/>
            <person name="Tsugane M."/>
            <person name="Tsuji K."/>
            <person name="Ueda S."/>
            <person name="Waki K."/>
            <person name="Yamagata H."/>
            <person name="Yamamoto M."/>
            <person name="Yamamoto S."/>
            <person name="Yamane H."/>
            <person name="Yoshiki S."/>
            <person name="Yoshihara R."/>
            <person name="Yukawa K."/>
            <person name="Zhong H."/>
            <person name="Yano M."/>
            <person name="Yuan Q."/>
            <person name="Ouyang S."/>
            <person name="Liu J."/>
            <person name="Jones K.M."/>
            <person name="Gansberger K."/>
            <person name="Moffat K."/>
            <person name="Hill J."/>
            <person name="Bera J."/>
            <person name="Fadrosh D."/>
            <person name="Jin S."/>
            <person name="Johri S."/>
            <person name="Kim M."/>
            <person name="Overton L."/>
            <person name="Reardon M."/>
            <person name="Tsitrin T."/>
            <person name="Vuong H."/>
            <person name="Weaver B."/>
            <person name="Ciecko A."/>
            <person name="Tallon L."/>
            <person name="Jackson J."/>
            <person name="Pai G."/>
            <person name="Aken S.V."/>
            <person name="Utterback T."/>
            <person name="Reidmuller S."/>
            <person name="Feldblyum T."/>
            <person name="Hsiao J."/>
            <person name="Zismann V."/>
            <person name="Iobst S."/>
            <person name="de Vazeille A.R."/>
            <person name="Buell C.R."/>
            <person name="Ying K."/>
            <person name="Li Y."/>
            <person name="Lu T."/>
            <person name="Huang Y."/>
            <person name="Zhao Q."/>
            <person name="Feng Q."/>
            <person name="Zhang L."/>
            <person name="Zhu J."/>
            <person name="Weng Q."/>
            <person name="Mu J."/>
            <person name="Lu Y."/>
            <person name="Fan D."/>
            <person name="Liu Y."/>
            <person name="Guan J."/>
            <person name="Zhang Y."/>
            <person name="Yu S."/>
            <person name="Liu X."/>
            <person name="Zhang Y."/>
            <person name="Hong G."/>
            <person name="Han B."/>
            <person name="Choisne N."/>
            <person name="Demange N."/>
            <person name="Orjeda G."/>
            <person name="Samain S."/>
            <person name="Cattolico L."/>
            <person name="Pelletier E."/>
            <person name="Couloux A."/>
            <person name="Segurens B."/>
            <person name="Wincker P."/>
            <person name="D'Hont A."/>
            <person name="Scarpelli C."/>
            <person name="Weissenbach J."/>
            <person name="Salanoubat M."/>
            <person name="Quetier F."/>
            <person name="Yu Y."/>
            <person name="Kim H.R."/>
            <person name="Rambo T."/>
            <person name="Currie J."/>
            <person name="Collura K."/>
            <person name="Luo M."/>
            <person name="Yang T."/>
            <person name="Ammiraju J.S.S."/>
            <person name="Engler F."/>
            <person name="Soderlund C."/>
            <person name="Wing R.A."/>
            <person name="Palmer L.E."/>
            <person name="de la Bastide M."/>
            <person name="Spiegel L."/>
            <person name="Nascimento L."/>
            <person name="Zutavern T."/>
            <person name="O'Shaughnessy A."/>
            <person name="Dike S."/>
            <person name="Dedhia N."/>
            <person name="Preston R."/>
            <person name="Balija V."/>
            <person name="McCombie W.R."/>
            <person name="Chow T."/>
            <person name="Chen H."/>
            <person name="Chung M."/>
            <person name="Chen C."/>
            <person name="Shaw J."/>
            <person name="Wu H."/>
            <person name="Hsiao K."/>
            <person name="Chao Y."/>
            <person name="Chu M."/>
            <person name="Cheng C."/>
            <person name="Hour A."/>
            <person name="Lee P."/>
            <person name="Lin S."/>
            <person name="Lin Y."/>
            <person name="Liou J."/>
            <person name="Liu S."/>
            <person name="Hsing Y."/>
            <person name="Raghuvanshi S."/>
            <person name="Mohanty A."/>
            <person name="Bharti A.K."/>
            <person name="Gaur A."/>
            <person name="Gupta V."/>
            <person name="Kumar D."/>
            <person name="Ravi V."/>
            <person name="Vij S."/>
            <person name="Kapur A."/>
            <person name="Khurana P."/>
            <person name="Khurana P."/>
            <person name="Khurana J.P."/>
            <person name="Tyagi A.K."/>
            <person name="Gaikwad K."/>
            <person name="Singh A."/>
            <person name="Dalal V."/>
            <person name="Srivastava S."/>
            <person name="Dixit A."/>
            <person name="Pal A.K."/>
            <person name="Ghazi I.A."/>
            <person name="Yadav M."/>
            <person name="Pandit A."/>
            <person name="Bhargava A."/>
            <person name="Sureshbabu K."/>
            <person name="Batra K."/>
            <person name="Sharma T.R."/>
            <person name="Mohapatra T."/>
            <person name="Singh N.K."/>
            <person name="Messing J."/>
            <person name="Nelson A.B."/>
            <person name="Fuks G."/>
            <person name="Kavchok S."/>
            <person name="Keizer G."/>
            <person name="Linton E."/>
            <person name="Llaca V."/>
            <person name="Song R."/>
            <person name="Tanyolac B."/>
            <person name="Young S."/>
            <person name="Ho-Il K."/>
            <person name="Hahn J.H."/>
            <person name="Sangsakoo G."/>
            <person name="Vanavichit A."/>
            <person name="de Mattos Luiz.A.T."/>
            <person name="Zimmer P.D."/>
            <person name="Malone G."/>
            <person name="Dellagostin O."/>
            <person name="de Oliveira A.C."/>
            <person name="Bevan M."/>
            <person name="Bancroft I."/>
            <person name="Minx P."/>
            <person name="Cordum H."/>
            <person name="Wilson R."/>
            <person name="Cheng Z."/>
            <person name="Jin W."/>
            <person name="Jiang J."/>
            <person name="Leong S.A."/>
            <person name="Iwama H."/>
            <person name="Gojobori T."/>
            <person name="Itoh T."/>
            <person name="Niimura Y."/>
            <person name="Fujii Y."/>
            <person name="Habara T."/>
            <person name="Sakai H."/>
            <person name="Sato Y."/>
            <person name="Wilson G."/>
            <person name="Kumar K."/>
            <person name="McCouch S."/>
            <person name="Juretic N."/>
            <person name="Hoen D."/>
            <person name="Wright S."/>
            <person name="Bruskiewich R."/>
            <person name="Bureau T."/>
            <person name="Miyao A."/>
            <person name="Hirochika H."/>
            <person name="Nishikawa T."/>
            <person name="Kadowaki K."/>
            <person name="Sugiura M."/>
            <person name="Burr B."/>
            <person name="Sasaki T."/>
        </authorList>
    </citation>
    <scope>NUCLEOTIDE SEQUENCE [LARGE SCALE GENOMIC DNA]</scope>
    <source>
        <strain evidence="3">cv. Nipponbare</strain>
    </source>
</reference>
<dbReference type="Gramene" id="Os03t0238750-00">
    <property type="protein sequence ID" value="Os03t0238750-00"/>
    <property type="gene ID" value="Os03g0238750"/>
</dbReference>
<gene>
    <name evidence="2" type="ordered locus">Os03g0238750</name>
    <name evidence="2" type="ORF">OSNPB_030238750</name>
</gene>
<dbReference type="Proteomes" id="UP000059680">
    <property type="component" value="Chromosome 3"/>
</dbReference>
<evidence type="ECO:0000256" key="1">
    <source>
        <dbReference type="SAM" id="MobiDB-lite"/>
    </source>
</evidence>
<feature type="region of interest" description="Disordered" evidence="1">
    <location>
        <begin position="1"/>
        <end position="52"/>
    </location>
</feature>
<feature type="non-terminal residue" evidence="2">
    <location>
        <position position="130"/>
    </location>
</feature>
<feature type="compositionally biased region" description="Low complexity" evidence="1">
    <location>
        <begin position="18"/>
        <end position="30"/>
    </location>
</feature>
<organism evidence="2 3">
    <name type="scientific">Oryza sativa subsp. japonica</name>
    <name type="common">Rice</name>
    <dbReference type="NCBI Taxonomy" id="39947"/>
    <lineage>
        <taxon>Eukaryota</taxon>
        <taxon>Viridiplantae</taxon>
        <taxon>Streptophyta</taxon>
        <taxon>Embryophyta</taxon>
        <taxon>Tracheophyta</taxon>
        <taxon>Spermatophyta</taxon>
        <taxon>Magnoliopsida</taxon>
        <taxon>Liliopsida</taxon>
        <taxon>Poales</taxon>
        <taxon>Poaceae</taxon>
        <taxon>BOP clade</taxon>
        <taxon>Oryzoideae</taxon>
        <taxon>Oryzeae</taxon>
        <taxon>Oryzinae</taxon>
        <taxon>Oryza</taxon>
        <taxon>Oryza sativa</taxon>
    </lineage>
</organism>
<evidence type="ECO:0000313" key="2">
    <source>
        <dbReference type="EMBL" id="BAS83175.1"/>
    </source>
</evidence>
<sequence length="130" mass="14328">MSPVNSMKRSKWQEKADSTASRSRSRTGTNGRRRWPQPVAARCGSDVDTTEGRYPAVPQLRCTNSSSCARDSRRTKAMVRRAFEMIQAERPKGEEGIYLAGLRGEEAAEVEAEVFAGGGGRRRRSGGRGH</sequence>
<evidence type="ECO:0000313" key="3">
    <source>
        <dbReference type="Proteomes" id="UP000059680"/>
    </source>
</evidence>